<organism evidence="8 9">
    <name type="scientific">Vulcanisaeta souniana JCM 11219</name>
    <dbReference type="NCBI Taxonomy" id="1293586"/>
    <lineage>
        <taxon>Archaea</taxon>
        <taxon>Thermoproteota</taxon>
        <taxon>Thermoprotei</taxon>
        <taxon>Thermoproteales</taxon>
        <taxon>Thermoproteaceae</taxon>
        <taxon>Vulcanisaeta</taxon>
    </lineage>
</organism>
<dbReference type="PANTHER" id="PTHR11609">
    <property type="entry name" value="PURINE BIOSYNTHESIS PROTEIN 6/7, PUR6/7"/>
    <property type="match status" value="1"/>
</dbReference>
<dbReference type="Proteomes" id="UP000657075">
    <property type="component" value="Unassembled WGS sequence"/>
</dbReference>
<dbReference type="SUPFAM" id="SSF52440">
    <property type="entry name" value="PreATP-grasp domain"/>
    <property type="match status" value="1"/>
</dbReference>
<keyword evidence="10" id="KW-1185">Reference proteome</keyword>
<dbReference type="OrthoDB" id="9299at2157"/>
<dbReference type="GO" id="GO:0004638">
    <property type="term" value="F:phosphoribosylaminoimidazole carboxylase activity"/>
    <property type="evidence" value="ECO:0007669"/>
    <property type="project" value="InterPro"/>
</dbReference>
<dbReference type="PROSITE" id="PS00065">
    <property type="entry name" value="D_2_HYDROXYACID_DH_1"/>
    <property type="match status" value="1"/>
</dbReference>
<evidence type="ECO:0000313" key="9">
    <source>
        <dbReference type="Proteomes" id="UP000657075"/>
    </source>
</evidence>
<feature type="binding site" evidence="4">
    <location>
        <position position="198"/>
    </location>
    <ligand>
        <name>ATP</name>
        <dbReference type="ChEBI" id="CHEBI:30616"/>
    </ligand>
</feature>
<proteinExistence type="inferred from homology"/>
<dbReference type="InterPro" id="IPR054350">
    <property type="entry name" value="PurT/PurK_preATP-grasp"/>
</dbReference>
<feature type="domain" description="ATP-grasp" evidence="6">
    <location>
        <begin position="100"/>
        <end position="282"/>
    </location>
</feature>
<dbReference type="NCBIfam" id="NF004679">
    <property type="entry name" value="PRK06019.1-5"/>
    <property type="match status" value="1"/>
</dbReference>
<feature type="binding site" evidence="4">
    <location>
        <position position="96"/>
    </location>
    <ligand>
        <name>ATP</name>
        <dbReference type="ChEBI" id="CHEBI:30616"/>
    </ligand>
</feature>
<reference evidence="8" key="1">
    <citation type="journal article" date="2014" name="Int. J. Syst. Evol. Microbiol.">
        <title>Complete genome sequence of Corynebacterium casei LMG S-19264T (=DSM 44701T), isolated from a smear-ripened cheese.</title>
        <authorList>
            <consortium name="US DOE Joint Genome Institute (JGI-PGF)"/>
            <person name="Walter F."/>
            <person name="Albersmeier A."/>
            <person name="Kalinowski J."/>
            <person name="Ruckert C."/>
        </authorList>
    </citation>
    <scope>NUCLEOTIDE SEQUENCE</scope>
    <source>
        <strain evidence="8">JCM 11219</strain>
    </source>
</reference>
<dbReference type="EMBL" id="AP026830">
    <property type="protein sequence ID" value="BDR90993.1"/>
    <property type="molecule type" value="Genomic_DNA"/>
</dbReference>
<dbReference type="Gene3D" id="3.30.470.20">
    <property type="entry name" value="ATP-grasp fold, B domain"/>
    <property type="match status" value="1"/>
</dbReference>
<dbReference type="InterPro" id="IPR005875">
    <property type="entry name" value="PurK"/>
</dbReference>
<dbReference type="InterPro" id="IPR040686">
    <property type="entry name" value="PurK_C"/>
</dbReference>
<dbReference type="Pfam" id="PF02222">
    <property type="entry name" value="ATP-grasp"/>
    <property type="match status" value="1"/>
</dbReference>
<accession>A0A830E3R8</accession>
<feature type="binding site" evidence="4">
    <location>
        <begin position="140"/>
        <end position="146"/>
    </location>
    <ligand>
        <name>ATP</name>
        <dbReference type="ChEBI" id="CHEBI:30616"/>
    </ligand>
</feature>
<evidence type="ECO:0000256" key="2">
    <source>
        <dbReference type="ARBA" id="ARBA00022755"/>
    </source>
</evidence>
<feature type="binding site" evidence="4">
    <location>
        <begin position="167"/>
        <end position="170"/>
    </location>
    <ligand>
        <name>ATP</name>
        <dbReference type="ChEBI" id="CHEBI:30616"/>
    </ligand>
</feature>
<comment type="subunit">
    <text evidence="4">Homodimer.</text>
</comment>
<feature type="binding site" evidence="4">
    <location>
        <begin position="252"/>
        <end position="253"/>
    </location>
    <ligand>
        <name>ATP</name>
        <dbReference type="ChEBI" id="CHEBI:30616"/>
    </ligand>
</feature>
<dbReference type="PANTHER" id="PTHR11609:SF5">
    <property type="entry name" value="PHOSPHORIBOSYLAMINOIMIDAZOLE CARBOXYLASE"/>
    <property type="match status" value="1"/>
</dbReference>
<comment type="function">
    <text evidence="5">Catalyzes the ATP-dependent conversion of 5-aminoimidazole ribonucleotide (AIR) and HCO(3)- to N5-carboxyaminoimidazole ribonucleotide (N5-CAIR).</text>
</comment>
<dbReference type="AlphaFoldDB" id="A0A830E3R8"/>
<dbReference type="Pfam" id="PF17769">
    <property type="entry name" value="PurK_C"/>
    <property type="match status" value="1"/>
</dbReference>
<keyword evidence="3 4" id="KW-0067">ATP-binding</keyword>
<reference evidence="10" key="3">
    <citation type="submission" date="2022-09" db="EMBL/GenBank/DDBJ databases">
        <title>Complete genome sequence of Vulcanisaeta souniana.</title>
        <authorList>
            <person name="Kato S."/>
            <person name="Itoh T."/>
            <person name="Ohkuma M."/>
        </authorList>
    </citation>
    <scope>NUCLEOTIDE SEQUENCE [LARGE SCALE GENOMIC DNA]</scope>
    <source>
        <strain evidence="10">JCM 11219</strain>
    </source>
</reference>
<evidence type="ECO:0000256" key="4">
    <source>
        <dbReference type="HAMAP-Rule" id="MF_01928"/>
    </source>
</evidence>
<dbReference type="RefSeq" id="WP_188603470.1">
    <property type="nucleotide sequence ID" value="NZ_AP026830.1"/>
</dbReference>
<dbReference type="UniPathway" id="UPA00074">
    <property type="reaction ID" value="UER00942"/>
</dbReference>
<keyword evidence="1 4" id="KW-0547">Nucleotide-binding</keyword>
<evidence type="ECO:0000313" key="7">
    <source>
        <dbReference type="EMBL" id="BDR90993.1"/>
    </source>
</evidence>
<evidence type="ECO:0000313" key="10">
    <source>
        <dbReference type="Proteomes" id="UP001060771"/>
    </source>
</evidence>
<dbReference type="Pfam" id="PF22660">
    <property type="entry name" value="RS_preATP-grasp-like"/>
    <property type="match status" value="1"/>
</dbReference>
<reference evidence="7" key="4">
    <citation type="journal article" date="2023" name="Microbiol. Resour. Announc.">
        <title>Complete Genome Sequence of Vulcanisaeta souniana Strain IC-059, a Hyperthermophilic Archaeon Isolated from Hot Spring Water in Japan.</title>
        <authorList>
            <person name="Kato S."/>
            <person name="Itoh T."/>
            <person name="Wu L."/>
            <person name="Ma J."/>
            <person name="Ohkuma M."/>
        </authorList>
    </citation>
    <scope>NUCLEOTIDE SEQUENCE</scope>
    <source>
        <strain evidence="7">JCM 11219</strain>
    </source>
</reference>
<dbReference type="InterPro" id="IPR011054">
    <property type="entry name" value="Rudment_hybrid_motif"/>
</dbReference>
<dbReference type="SUPFAM" id="SSF51246">
    <property type="entry name" value="Rudiment single hybrid motif"/>
    <property type="match status" value="1"/>
</dbReference>
<keyword evidence="2 4" id="KW-0658">Purine biosynthesis</keyword>
<name>A0A830E3R8_9CREN</name>
<dbReference type="Gene3D" id="3.30.1490.20">
    <property type="entry name" value="ATP-grasp fold, A domain"/>
    <property type="match status" value="1"/>
</dbReference>
<feature type="binding site" evidence="4">
    <location>
        <position position="135"/>
    </location>
    <ligand>
        <name>ATP</name>
        <dbReference type="ChEBI" id="CHEBI:30616"/>
    </ligand>
</feature>
<comment type="pathway">
    <text evidence="4 5">Purine metabolism; IMP biosynthesis via de novo pathway; 5-amino-1-(5-phospho-D-ribosyl)imidazole-4-carboxylate from 5-amino-1-(5-phospho-D-ribosyl)imidazole (N5-CAIR route): step 1/2.</text>
</comment>
<dbReference type="InterPro" id="IPR013815">
    <property type="entry name" value="ATP_grasp_subdomain_1"/>
</dbReference>
<gene>
    <name evidence="4 5" type="primary">purK</name>
    <name evidence="8" type="ORF">GCM10007112_16020</name>
    <name evidence="7" type="ORF">Vsou_00860</name>
</gene>
<dbReference type="InterPro" id="IPR011761">
    <property type="entry name" value="ATP-grasp"/>
</dbReference>
<evidence type="ECO:0000256" key="5">
    <source>
        <dbReference type="RuleBase" id="RU361200"/>
    </source>
</evidence>
<dbReference type="PROSITE" id="PS50975">
    <property type="entry name" value="ATP_GRASP"/>
    <property type="match status" value="1"/>
</dbReference>
<dbReference type="Gene3D" id="3.40.50.20">
    <property type="match status" value="1"/>
</dbReference>
<dbReference type="EC" id="6.3.4.18" evidence="4 5"/>
<keyword evidence="4 5" id="KW-0436">Ligase</keyword>
<dbReference type="GO" id="GO:0005524">
    <property type="term" value="F:ATP binding"/>
    <property type="evidence" value="ECO:0007669"/>
    <property type="project" value="UniProtKB-UniRule"/>
</dbReference>
<dbReference type="Proteomes" id="UP001060771">
    <property type="component" value="Chromosome"/>
</dbReference>
<comment type="similarity">
    <text evidence="4 5">Belongs to the PurK/PurT family.</text>
</comment>
<dbReference type="GO" id="GO:0034028">
    <property type="term" value="F:5-(carboxyamino)imidazole ribonucleotide synthase activity"/>
    <property type="evidence" value="ECO:0007669"/>
    <property type="project" value="UniProtKB-UniRule"/>
</dbReference>
<comment type="catalytic activity">
    <reaction evidence="4 5">
        <text>5-amino-1-(5-phospho-beta-D-ribosyl)imidazole + hydrogencarbonate + ATP = 5-carboxyamino-1-(5-phospho-D-ribosyl)imidazole + ADP + phosphate + 2 H(+)</text>
        <dbReference type="Rhea" id="RHEA:19317"/>
        <dbReference type="ChEBI" id="CHEBI:15378"/>
        <dbReference type="ChEBI" id="CHEBI:17544"/>
        <dbReference type="ChEBI" id="CHEBI:30616"/>
        <dbReference type="ChEBI" id="CHEBI:43474"/>
        <dbReference type="ChEBI" id="CHEBI:58730"/>
        <dbReference type="ChEBI" id="CHEBI:137981"/>
        <dbReference type="ChEBI" id="CHEBI:456216"/>
        <dbReference type="EC" id="6.3.4.18"/>
    </reaction>
</comment>
<dbReference type="InterPro" id="IPR029752">
    <property type="entry name" value="D-isomer_DH_CS1"/>
</dbReference>
<comment type="function">
    <text evidence="4">Catalyzes the ATP-dependent conversion of 5-aminoimidazole ribonucleotide (AIR) and HCO(3)(-) to N5-carboxyaminoimidazole ribonucleotide (N5-CAIR).</text>
</comment>
<dbReference type="SUPFAM" id="SSF56059">
    <property type="entry name" value="Glutathione synthetase ATP-binding domain-like"/>
    <property type="match status" value="1"/>
</dbReference>
<protein>
    <recommendedName>
        <fullName evidence="4 5">N5-carboxyaminoimidazole ribonucleotide synthase</fullName>
        <shortName evidence="4 5">N5-CAIR synthase</shortName>
        <ecNumber evidence="4 5">6.3.4.18</ecNumber>
    </recommendedName>
    <alternativeName>
        <fullName evidence="4 5">5-(carboxyamino)imidazole ribonucleotide synthetase</fullName>
    </alternativeName>
</protein>
<dbReference type="InterPro" id="IPR003135">
    <property type="entry name" value="ATP-grasp_carboxylate-amine"/>
</dbReference>
<sequence length="389" mass="43495">MSKVVGILGGGQLGLMMILEGRKLGVKFLVHDEDPQAPALGASDGRYIGDSWMELVNRSDIVTFEFEHVNPSAIKMAEEDGKLRPGSLTIRLKQDKIIEKSFLRDNGFPTPSFMIINNVEDVNRAIRRFGRVVFKVPRGAYDGKGQYYVMNDDDANRVPREFPLLAEEFVDIHREVSVILVRSSDGHVLTYPVTENHHHNGILLYSISPARIDDETANNARELAIGLANTLDYVGVLTVEFFVTRNGEVLINEFAPRVHNSGHWTLMGAAVSQFENHIRAILGMPIGPTELLKPSAIVNMLGVPYGDDLIRRVLMIPGTSVWWYGKTKVKPRRKMGHVNIIANNMDELGRRINEVLGVVYGNEISRYIPPWDAVESNDSRHALTTINSS</sequence>
<evidence type="ECO:0000259" key="6">
    <source>
        <dbReference type="PROSITE" id="PS50975"/>
    </source>
</evidence>
<evidence type="ECO:0000256" key="1">
    <source>
        <dbReference type="ARBA" id="ARBA00022741"/>
    </source>
</evidence>
<evidence type="ECO:0000313" key="8">
    <source>
        <dbReference type="EMBL" id="GGI79860.1"/>
    </source>
</evidence>
<feature type="binding site" evidence="4">
    <location>
        <position position="175"/>
    </location>
    <ligand>
        <name>ATP</name>
        <dbReference type="ChEBI" id="CHEBI:30616"/>
    </ligand>
</feature>
<dbReference type="GO" id="GO:0046872">
    <property type="term" value="F:metal ion binding"/>
    <property type="evidence" value="ECO:0007669"/>
    <property type="project" value="InterPro"/>
</dbReference>
<dbReference type="InterPro" id="IPR016185">
    <property type="entry name" value="PreATP-grasp_dom_sf"/>
</dbReference>
<dbReference type="GO" id="GO:0006189">
    <property type="term" value="P:'de novo' IMP biosynthetic process"/>
    <property type="evidence" value="ECO:0007669"/>
    <property type="project" value="UniProtKB-UniRule"/>
</dbReference>
<evidence type="ECO:0000256" key="3">
    <source>
        <dbReference type="ARBA" id="ARBA00022840"/>
    </source>
</evidence>
<dbReference type="GeneID" id="76205639"/>
<dbReference type="NCBIfam" id="TIGR01161">
    <property type="entry name" value="purK"/>
    <property type="match status" value="1"/>
</dbReference>
<dbReference type="EMBL" id="BMNM01000006">
    <property type="protein sequence ID" value="GGI79860.1"/>
    <property type="molecule type" value="Genomic_DNA"/>
</dbReference>
<dbReference type="HAMAP" id="MF_01928">
    <property type="entry name" value="PurK"/>
    <property type="match status" value="1"/>
</dbReference>
<reference evidence="8" key="2">
    <citation type="submission" date="2020-09" db="EMBL/GenBank/DDBJ databases">
        <authorList>
            <person name="Sun Q."/>
            <person name="Ohkuma M."/>
        </authorList>
    </citation>
    <scope>NUCLEOTIDE SEQUENCE</scope>
    <source>
        <strain evidence="8">JCM 11219</strain>
    </source>
</reference>